<dbReference type="AlphaFoldDB" id="W2RWJ9"/>
<feature type="transmembrane region" description="Helical" evidence="7">
    <location>
        <begin position="280"/>
        <end position="306"/>
    </location>
</feature>
<evidence type="ECO:0000259" key="8">
    <source>
        <dbReference type="PROSITE" id="PS50850"/>
    </source>
</evidence>
<feature type="domain" description="Major facilitator superfamily (MFS) profile" evidence="8">
    <location>
        <begin position="57"/>
        <end position="491"/>
    </location>
</feature>
<dbReference type="Proteomes" id="UP000030752">
    <property type="component" value="Unassembled WGS sequence"/>
</dbReference>
<dbReference type="InterPro" id="IPR020846">
    <property type="entry name" value="MFS_dom"/>
</dbReference>
<feature type="transmembrane region" description="Helical" evidence="7">
    <location>
        <begin position="55"/>
        <end position="77"/>
    </location>
</feature>
<dbReference type="PANTHER" id="PTHR23502:SF52">
    <property type="entry name" value="MULTIDRUG TRANSPORTER, PUTATIVE (AFU_ORTHOLOGUE AFUA_2G17730)-RELATED"/>
    <property type="match status" value="1"/>
</dbReference>
<evidence type="ECO:0000256" key="1">
    <source>
        <dbReference type="ARBA" id="ARBA00004651"/>
    </source>
</evidence>
<keyword evidence="5 7" id="KW-0472">Membrane</keyword>
<keyword evidence="10" id="KW-1185">Reference proteome</keyword>
<evidence type="ECO:0000256" key="4">
    <source>
        <dbReference type="ARBA" id="ARBA00022989"/>
    </source>
</evidence>
<feature type="transmembrane region" description="Helical" evidence="7">
    <location>
        <begin position="188"/>
        <end position="211"/>
    </location>
</feature>
<dbReference type="InterPro" id="IPR011701">
    <property type="entry name" value="MFS"/>
</dbReference>
<feature type="transmembrane region" description="Helical" evidence="7">
    <location>
        <begin position="217"/>
        <end position="236"/>
    </location>
</feature>
<feature type="transmembrane region" description="Helical" evidence="7">
    <location>
        <begin position="326"/>
        <end position="347"/>
    </location>
</feature>
<dbReference type="InParanoid" id="W2RWJ9"/>
<feature type="transmembrane region" description="Helical" evidence="7">
    <location>
        <begin position="464"/>
        <end position="487"/>
    </location>
</feature>
<evidence type="ECO:0000256" key="3">
    <source>
        <dbReference type="ARBA" id="ARBA00022692"/>
    </source>
</evidence>
<feature type="transmembrane region" description="Helical" evidence="7">
    <location>
        <begin position="155"/>
        <end position="176"/>
    </location>
</feature>
<evidence type="ECO:0000313" key="9">
    <source>
        <dbReference type="EMBL" id="ETN40069.1"/>
    </source>
</evidence>
<dbReference type="PROSITE" id="PS50850">
    <property type="entry name" value="MFS"/>
    <property type="match status" value="1"/>
</dbReference>
<dbReference type="GeneID" id="19971683"/>
<dbReference type="GO" id="GO:0005886">
    <property type="term" value="C:plasma membrane"/>
    <property type="evidence" value="ECO:0007669"/>
    <property type="project" value="UniProtKB-SubCell"/>
</dbReference>
<dbReference type="VEuPathDB" id="FungiDB:HMPREF1541_04344"/>
<protein>
    <recommendedName>
        <fullName evidence="8">Major facilitator superfamily (MFS) profile domain-containing protein</fullName>
    </recommendedName>
</protein>
<feature type="transmembrane region" description="Helical" evidence="7">
    <location>
        <begin position="97"/>
        <end position="115"/>
    </location>
</feature>
<comment type="similarity">
    <text evidence="2">Belongs to the major facilitator superfamily.</text>
</comment>
<dbReference type="EMBL" id="KB822720">
    <property type="protein sequence ID" value="ETN40069.1"/>
    <property type="molecule type" value="Genomic_DNA"/>
</dbReference>
<evidence type="ECO:0000256" key="5">
    <source>
        <dbReference type="ARBA" id="ARBA00023136"/>
    </source>
</evidence>
<reference evidence="9 10" key="1">
    <citation type="submission" date="2013-03" db="EMBL/GenBank/DDBJ databases">
        <title>The Genome Sequence of Phialophora europaea CBS 101466.</title>
        <authorList>
            <consortium name="The Broad Institute Genomics Platform"/>
            <person name="Cuomo C."/>
            <person name="de Hoog S."/>
            <person name="Gorbushina A."/>
            <person name="Walker B."/>
            <person name="Young S.K."/>
            <person name="Zeng Q."/>
            <person name="Gargeya S."/>
            <person name="Fitzgerald M."/>
            <person name="Haas B."/>
            <person name="Abouelleil A."/>
            <person name="Allen A.W."/>
            <person name="Alvarado L."/>
            <person name="Arachchi H.M."/>
            <person name="Berlin A.M."/>
            <person name="Chapman S.B."/>
            <person name="Gainer-Dewar J."/>
            <person name="Goldberg J."/>
            <person name="Griggs A."/>
            <person name="Gujja S."/>
            <person name="Hansen M."/>
            <person name="Howarth C."/>
            <person name="Imamovic A."/>
            <person name="Ireland A."/>
            <person name="Larimer J."/>
            <person name="McCowan C."/>
            <person name="Murphy C."/>
            <person name="Pearson M."/>
            <person name="Poon T.W."/>
            <person name="Priest M."/>
            <person name="Roberts A."/>
            <person name="Saif S."/>
            <person name="Shea T."/>
            <person name="Sisk P."/>
            <person name="Sykes S."/>
            <person name="Wortman J."/>
            <person name="Nusbaum C."/>
            <person name="Birren B."/>
        </authorList>
    </citation>
    <scope>NUCLEOTIDE SEQUENCE [LARGE SCALE GENOMIC DNA]</scope>
    <source>
        <strain evidence="9 10">CBS 101466</strain>
    </source>
</reference>
<feature type="compositionally biased region" description="Polar residues" evidence="6">
    <location>
        <begin position="1"/>
        <end position="10"/>
    </location>
</feature>
<gene>
    <name evidence="9" type="ORF">HMPREF1541_04344</name>
</gene>
<dbReference type="PANTHER" id="PTHR23502">
    <property type="entry name" value="MAJOR FACILITATOR SUPERFAMILY"/>
    <property type="match status" value="1"/>
</dbReference>
<dbReference type="SUPFAM" id="SSF103473">
    <property type="entry name" value="MFS general substrate transporter"/>
    <property type="match status" value="1"/>
</dbReference>
<dbReference type="eggNOG" id="KOG0255">
    <property type="taxonomic scope" value="Eukaryota"/>
</dbReference>
<dbReference type="Gene3D" id="1.20.1250.20">
    <property type="entry name" value="MFS general substrate transporter like domains"/>
    <property type="match status" value="1"/>
</dbReference>
<feature type="transmembrane region" description="Helical" evidence="7">
    <location>
        <begin position="368"/>
        <end position="390"/>
    </location>
</feature>
<sequence length="510" mass="55470">MSTLSRSATDVENADEPRSAALRPCTSSRVSTHTLDWAGPDDPQNPFNWRLRKKWIATALALLASFTSMLNGTMITVAHEPIGEAFHVSDAHFPHSYWPVASWTIGGAVTCLLLLPIMEDFGMRPTFLATYIVYLCFLVPQAVAQNFATLVICRFFSGGCVSVLANTAAGVIGNIWEGERGRTIPTSLYITAYLTGSSSGPVVGGVILEYLGWRWISYMQLIWMGALFPLYIFLFPETRGVTILERRSRSLGRTGGQRRLSATRSVPLGQKLRRSVTRPLYMLFTEPVLFVFTIWSAFMVGTVYLFTQSVEQVFSGLYGWTPTQSGYVQAAVVLGECIGWTGTLVSSKIYFGSASRNTEVPGTPIPEARLYVSVFASFIGVAGGMFVYGWTSSPAIPWVAPAVGLAMVGFGINIVVLAIADYILDAYSRYAGSAIAALVLGEDIFAAFLPLATQSMYSNLGFNWASSVLGFLAVAISFTSLCLIVWGRQLRARSPFMAGVAVVGEKSVFT</sequence>
<feature type="transmembrane region" description="Helical" evidence="7">
    <location>
        <begin position="431"/>
        <end position="452"/>
    </location>
</feature>
<evidence type="ECO:0000256" key="6">
    <source>
        <dbReference type="SAM" id="MobiDB-lite"/>
    </source>
</evidence>
<dbReference type="OrthoDB" id="5403280at2759"/>
<accession>W2RWJ9</accession>
<feature type="transmembrane region" description="Helical" evidence="7">
    <location>
        <begin position="127"/>
        <end position="143"/>
    </location>
</feature>
<evidence type="ECO:0000256" key="7">
    <source>
        <dbReference type="SAM" id="Phobius"/>
    </source>
</evidence>
<organism evidence="9 10">
    <name type="scientific">Cyphellophora europaea (strain CBS 101466)</name>
    <name type="common">Phialophora europaea</name>
    <dbReference type="NCBI Taxonomy" id="1220924"/>
    <lineage>
        <taxon>Eukaryota</taxon>
        <taxon>Fungi</taxon>
        <taxon>Dikarya</taxon>
        <taxon>Ascomycota</taxon>
        <taxon>Pezizomycotina</taxon>
        <taxon>Eurotiomycetes</taxon>
        <taxon>Chaetothyriomycetidae</taxon>
        <taxon>Chaetothyriales</taxon>
        <taxon>Cyphellophoraceae</taxon>
        <taxon>Cyphellophora</taxon>
    </lineage>
</organism>
<name>W2RWJ9_CYPE1</name>
<dbReference type="STRING" id="1220924.W2RWJ9"/>
<dbReference type="HOGENOM" id="CLU_008455_0_5_1"/>
<dbReference type="FunFam" id="1.20.1250.20:FF:000082">
    <property type="entry name" value="MFS multidrug transporter, putative"/>
    <property type="match status" value="1"/>
</dbReference>
<proteinExistence type="inferred from homology"/>
<comment type="subcellular location">
    <subcellularLocation>
        <location evidence="1">Cell membrane</location>
        <topology evidence="1">Multi-pass membrane protein</topology>
    </subcellularLocation>
</comment>
<dbReference type="InterPro" id="IPR036259">
    <property type="entry name" value="MFS_trans_sf"/>
</dbReference>
<evidence type="ECO:0000256" key="2">
    <source>
        <dbReference type="ARBA" id="ARBA00008335"/>
    </source>
</evidence>
<dbReference type="GO" id="GO:0022857">
    <property type="term" value="F:transmembrane transporter activity"/>
    <property type="evidence" value="ECO:0007669"/>
    <property type="project" value="InterPro"/>
</dbReference>
<keyword evidence="4 7" id="KW-1133">Transmembrane helix</keyword>
<feature type="transmembrane region" description="Helical" evidence="7">
    <location>
        <begin position="402"/>
        <end position="424"/>
    </location>
</feature>
<evidence type="ECO:0000313" key="10">
    <source>
        <dbReference type="Proteomes" id="UP000030752"/>
    </source>
</evidence>
<dbReference type="Pfam" id="PF07690">
    <property type="entry name" value="MFS_1"/>
    <property type="match status" value="1"/>
</dbReference>
<feature type="region of interest" description="Disordered" evidence="6">
    <location>
        <begin position="1"/>
        <end position="27"/>
    </location>
</feature>
<keyword evidence="3 7" id="KW-0812">Transmembrane</keyword>
<dbReference type="RefSeq" id="XP_008716912.1">
    <property type="nucleotide sequence ID" value="XM_008718690.1"/>
</dbReference>